<name>A0AA51ZVR9_9BACT</name>
<reference evidence="1" key="1">
    <citation type="submission" date="2023-08" db="EMBL/GenBank/DDBJ databases">
        <title>Comparative genomics and taxonomic characterization of three novel marine species of genus Marivirga.</title>
        <authorList>
            <person name="Muhammad N."/>
            <person name="Kim S.-G."/>
        </authorList>
    </citation>
    <scope>NUCLEOTIDE SEQUENCE</scope>
    <source>
        <strain evidence="1">BKB1-2</strain>
    </source>
</reference>
<dbReference type="AlphaFoldDB" id="A0AA51ZVR9"/>
<protein>
    <submittedName>
        <fullName evidence="1">Four helix bundle protein</fullName>
    </submittedName>
</protein>
<dbReference type="EMBL" id="CP129968">
    <property type="protein sequence ID" value="WNB17644.1"/>
    <property type="molecule type" value="Genomic_DNA"/>
</dbReference>
<dbReference type="Proteomes" id="UP001232019">
    <property type="component" value="Chromosome"/>
</dbReference>
<dbReference type="Gene3D" id="1.20.1440.60">
    <property type="entry name" value="23S rRNA-intervening sequence"/>
    <property type="match status" value="1"/>
</dbReference>
<dbReference type="Pfam" id="PF05635">
    <property type="entry name" value="23S_rRNA_IVP"/>
    <property type="match status" value="1"/>
</dbReference>
<organism evidence="1">
    <name type="scientific">Marivirga arenosa</name>
    <dbReference type="NCBI Taxonomy" id="3059076"/>
    <lineage>
        <taxon>Bacteria</taxon>
        <taxon>Pseudomonadati</taxon>
        <taxon>Bacteroidota</taxon>
        <taxon>Cytophagia</taxon>
        <taxon>Cytophagales</taxon>
        <taxon>Marivirgaceae</taxon>
        <taxon>Marivirga</taxon>
    </lineage>
</organism>
<sequence>MHNYKKLKIWEKSMELSLSVYQITNTFPSEERFGLTSQIRRCAVSIPSNIAEGSSRDSSKDFSRFLRISIGSSFELETQLLLSKELGFLSERNFDHVKDILDEVQKMLNSFIKKMNVEV</sequence>
<accession>A0AA51ZVR9</accession>
<dbReference type="InterPro" id="IPR036583">
    <property type="entry name" value="23S_rRNA_IVS_sf"/>
</dbReference>
<dbReference type="PANTHER" id="PTHR38471:SF2">
    <property type="entry name" value="FOUR HELIX BUNDLE PROTEIN"/>
    <property type="match status" value="1"/>
</dbReference>
<dbReference type="PANTHER" id="PTHR38471">
    <property type="entry name" value="FOUR HELIX BUNDLE PROTEIN"/>
    <property type="match status" value="1"/>
</dbReference>
<gene>
    <name evidence="1" type="ORF">QYS47_34570</name>
</gene>
<dbReference type="SUPFAM" id="SSF158446">
    <property type="entry name" value="IVS-encoded protein-like"/>
    <property type="match status" value="1"/>
</dbReference>
<proteinExistence type="predicted"/>
<dbReference type="NCBIfam" id="NF008911">
    <property type="entry name" value="PRK12275.1-2"/>
    <property type="match status" value="1"/>
</dbReference>
<dbReference type="KEGG" id="marp:QYS47_34570"/>
<dbReference type="CDD" id="cd16377">
    <property type="entry name" value="23S_rRNA_IVP_like"/>
    <property type="match status" value="1"/>
</dbReference>
<dbReference type="NCBIfam" id="TIGR02436">
    <property type="entry name" value="four helix bundle protein"/>
    <property type="match status" value="1"/>
</dbReference>
<dbReference type="InterPro" id="IPR012657">
    <property type="entry name" value="23S_rRNA-intervening_sequence"/>
</dbReference>
<dbReference type="RefSeq" id="WP_322347139.1">
    <property type="nucleotide sequence ID" value="NZ_CP129968.2"/>
</dbReference>
<evidence type="ECO:0000313" key="1">
    <source>
        <dbReference type="EMBL" id="WNB17644.1"/>
    </source>
</evidence>